<dbReference type="Pfam" id="PF05685">
    <property type="entry name" value="Uma2"/>
    <property type="match status" value="1"/>
</dbReference>
<dbReference type="AlphaFoldDB" id="A0A3N6PRL9"/>
<proteinExistence type="predicted"/>
<dbReference type="InterPro" id="IPR012296">
    <property type="entry name" value="Nuclease_put_TT1808"/>
</dbReference>
<accession>A0A3N6PRL9</accession>
<dbReference type="PANTHER" id="PTHR34107">
    <property type="entry name" value="SLL0198 PROTEIN-RELATED"/>
    <property type="match status" value="1"/>
</dbReference>
<keyword evidence="2" id="KW-0255">Endonuclease</keyword>
<dbReference type="SUPFAM" id="SSF52980">
    <property type="entry name" value="Restriction endonuclease-like"/>
    <property type="match status" value="1"/>
</dbReference>
<dbReference type="Gene3D" id="3.90.1570.10">
    <property type="entry name" value="tt1808, chain A"/>
    <property type="match status" value="1"/>
</dbReference>
<gene>
    <name evidence="2" type="ORF">D5R40_17795</name>
</gene>
<keyword evidence="3" id="KW-1185">Reference proteome</keyword>
<dbReference type="RefSeq" id="WP_124154974.1">
    <property type="nucleotide sequence ID" value="NZ_CAWOLW010000005.1"/>
</dbReference>
<dbReference type="InterPro" id="IPR011335">
    <property type="entry name" value="Restrct_endonuc-II-like"/>
</dbReference>
<evidence type="ECO:0000259" key="1">
    <source>
        <dbReference type="Pfam" id="PF05685"/>
    </source>
</evidence>
<keyword evidence="2" id="KW-0540">Nuclease</keyword>
<dbReference type="PANTHER" id="PTHR34107:SF2">
    <property type="entry name" value="SLL0888 PROTEIN"/>
    <property type="match status" value="1"/>
</dbReference>
<reference evidence="2 3" key="1">
    <citation type="journal article" date="2018" name="ACS Chem. Biol.">
        <title>Ketoreductase domain dysfunction expands chemodiversity: malyngamide biosynthesis in the cyanobacterium Okeania hirsuta.</title>
        <authorList>
            <person name="Moss N.A."/>
            <person name="Leao T."/>
            <person name="Rankin M."/>
            <person name="McCullough T.M."/>
            <person name="Qu P."/>
            <person name="Korobeynikov A."/>
            <person name="Smith J.L."/>
            <person name="Gerwick L."/>
            <person name="Gerwick W.H."/>
        </authorList>
    </citation>
    <scope>NUCLEOTIDE SEQUENCE [LARGE SCALE GENOMIC DNA]</scope>
    <source>
        <strain evidence="2 3">PAB10Feb10-1</strain>
    </source>
</reference>
<evidence type="ECO:0000313" key="3">
    <source>
        <dbReference type="Proteomes" id="UP000269154"/>
    </source>
</evidence>
<dbReference type="Proteomes" id="UP000269154">
    <property type="component" value="Unassembled WGS sequence"/>
</dbReference>
<dbReference type="EMBL" id="RCBY01000102">
    <property type="protein sequence ID" value="RQH38045.1"/>
    <property type="molecule type" value="Genomic_DNA"/>
</dbReference>
<feature type="domain" description="Putative restriction endonuclease" evidence="1">
    <location>
        <begin position="11"/>
        <end position="194"/>
    </location>
</feature>
<dbReference type="GO" id="GO:0004519">
    <property type="term" value="F:endonuclease activity"/>
    <property type="evidence" value="ECO:0007669"/>
    <property type="project" value="UniProtKB-KW"/>
</dbReference>
<dbReference type="InterPro" id="IPR008538">
    <property type="entry name" value="Uma2"/>
</dbReference>
<protein>
    <submittedName>
        <fullName evidence="2">Uma2 family endonuclease</fullName>
    </submittedName>
</protein>
<sequence>MNTTKTRLTFDQFIDQYPEDGVIYELVDGEIREMRPIGAHENVANLIQRTMDREIERLNLGLVVTRTALVRTVTKEGQEQGRIPDVSVVDGEIWDRYLYTYQGFREPLRLAVEVTSTNWEDDYVDKFDEYKHLEISEYWIVDYLAIASRSYLGRSKVPTVFVYQLINGEYQSQVFRGKDRIISPTFPELEFTVEQVVTASIPRIR</sequence>
<organism evidence="2 3">
    <name type="scientific">Okeania hirsuta</name>
    <dbReference type="NCBI Taxonomy" id="1458930"/>
    <lineage>
        <taxon>Bacteria</taxon>
        <taxon>Bacillati</taxon>
        <taxon>Cyanobacteriota</taxon>
        <taxon>Cyanophyceae</taxon>
        <taxon>Oscillatoriophycideae</taxon>
        <taxon>Oscillatoriales</taxon>
        <taxon>Microcoleaceae</taxon>
        <taxon>Okeania</taxon>
    </lineage>
</organism>
<keyword evidence="2" id="KW-0378">Hydrolase</keyword>
<dbReference type="OrthoDB" id="428427at2"/>
<comment type="caution">
    <text evidence="2">The sequence shown here is derived from an EMBL/GenBank/DDBJ whole genome shotgun (WGS) entry which is preliminary data.</text>
</comment>
<name>A0A3N6PRL9_9CYAN</name>
<dbReference type="CDD" id="cd06260">
    <property type="entry name" value="DUF820-like"/>
    <property type="match status" value="1"/>
</dbReference>
<evidence type="ECO:0000313" key="2">
    <source>
        <dbReference type="EMBL" id="RQH38045.1"/>
    </source>
</evidence>